<gene>
    <name evidence="7" type="ORF">BA062_22340</name>
</gene>
<dbReference type="Proteomes" id="UP000247892">
    <property type="component" value="Unassembled WGS sequence"/>
</dbReference>
<protein>
    <submittedName>
        <fullName evidence="7">Aldolase</fullName>
    </submittedName>
</protein>
<dbReference type="Gene3D" id="3.20.20.60">
    <property type="entry name" value="Phosphoenolpyruvate-binding domains"/>
    <property type="match status" value="1"/>
</dbReference>
<name>A0A318LGV5_9PSEU</name>
<dbReference type="InterPro" id="IPR011206">
    <property type="entry name" value="Citrate_lyase_beta/mcl1/mcl2"/>
</dbReference>
<dbReference type="RefSeq" id="WP_110339924.1">
    <property type="nucleotide sequence ID" value="NZ_JBHVKT010000058.1"/>
</dbReference>
<dbReference type="PANTHER" id="PTHR32308:SF10">
    <property type="entry name" value="CITRATE LYASE SUBUNIT BETA"/>
    <property type="match status" value="1"/>
</dbReference>
<dbReference type="GO" id="GO:0000287">
    <property type="term" value="F:magnesium ion binding"/>
    <property type="evidence" value="ECO:0007669"/>
    <property type="project" value="TreeGrafter"/>
</dbReference>
<dbReference type="PIRSF" id="PIRSF015582">
    <property type="entry name" value="Cit_lyase_B"/>
    <property type="match status" value="1"/>
</dbReference>
<dbReference type="PANTHER" id="PTHR32308">
    <property type="entry name" value="LYASE BETA SUBUNIT, PUTATIVE (AFU_ORTHOLOGUE AFUA_4G13030)-RELATED"/>
    <property type="match status" value="1"/>
</dbReference>
<evidence type="ECO:0000256" key="1">
    <source>
        <dbReference type="ARBA" id="ARBA00001946"/>
    </source>
</evidence>
<keyword evidence="3 5" id="KW-0460">Magnesium</keyword>
<evidence type="ECO:0000256" key="4">
    <source>
        <dbReference type="PIRSR" id="PIRSR015582-1"/>
    </source>
</evidence>
<evidence type="ECO:0000256" key="5">
    <source>
        <dbReference type="PIRSR" id="PIRSR015582-2"/>
    </source>
</evidence>
<reference evidence="7 8" key="1">
    <citation type="submission" date="2016-07" db="EMBL/GenBank/DDBJ databases">
        <title>Draft genome sequence of Prauserella sp. YIM 121212, isolated from alkaline soil.</title>
        <authorList>
            <person name="Ruckert C."/>
            <person name="Albersmeier A."/>
            <person name="Jiang C.-L."/>
            <person name="Jiang Y."/>
            <person name="Kalinowski J."/>
            <person name="Schneider O."/>
            <person name="Winkler A."/>
            <person name="Zotchev S.B."/>
        </authorList>
    </citation>
    <scope>NUCLEOTIDE SEQUENCE [LARGE SCALE GENOMIC DNA]</scope>
    <source>
        <strain evidence="7 8">YIM 121212</strain>
    </source>
</reference>
<sequence>MRLNDVASARTLLFVPGHRPDRFGKAAAAGADGVVLDLEDAVGADDKDTAREHVRAWLAEGNAAVVRVNGADTEFHDADLAALAGLATVVMLPKAEHARDVTAAAAVLGSGTGVVPLVETADGVLRAREICAAPAAVRPAFGSIDLAAQLGVDPDSHTALATARSTLVLAAAGAGCAPPLDGVTAKLDDEARLVADTEHAVELGFTGKLCVHPRQLAPVHAALAPAEEELRWAREVLAVAEQGSVGVYEGTMVDRPVVLRAERLLSRAGLSGAGAA</sequence>
<keyword evidence="8" id="KW-1185">Reference proteome</keyword>
<dbReference type="InterPro" id="IPR015813">
    <property type="entry name" value="Pyrv/PenolPyrv_kinase-like_dom"/>
</dbReference>
<organism evidence="7 8">
    <name type="scientific">Prauserella flavalba</name>
    <dbReference type="NCBI Taxonomy" id="1477506"/>
    <lineage>
        <taxon>Bacteria</taxon>
        <taxon>Bacillati</taxon>
        <taxon>Actinomycetota</taxon>
        <taxon>Actinomycetes</taxon>
        <taxon>Pseudonocardiales</taxon>
        <taxon>Pseudonocardiaceae</taxon>
        <taxon>Prauserella</taxon>
    </lineage>
</organism>
<comment type="cofactor">
    <cofactor evidence="1">
        <name>Mg(2+)</name>
        <dbReference type="ChEBI" id="CHEBI:18420"/>
    </cofactor>
</comment>
<dbReference type="InterPro" id="IPR005000">
    <property type="entry name" value="Aldolase/citrate-lyase_domain"/>
</dbReference>
<proteinExistence type="predicted"/>
<feature type="binding site" evidence="4">
    <location>
        <position position="67"/>
    </location>
    <ligand>
        <name>substrate</name>
    </ligand>
</feature>
<dbReference type="GO" id="GO:0003824">
    <property type="term" value="F:catalytic activity"/>
    <property type="evidence" value="ECO:0007669"/>
    <property type="project" value="InterPro"/>
</dbReference>
<evidence type="ECO:0000313" key="7">
    <source>
        <dbReference type="EMBL" id="PXY28605.1"/>
    </source>
</evidence>
<keyword evidence="2 5" id="KW-0479">Metal-binding</keyword>
<evidence type="ECO:0000259" key="6">
    <source>
        <dbReference type="Pfam" id="PF03328"/>
    </source>
</evidence>
<accession>A0A318LGV5</accession>
<dbReference type="GO" id="GO:0006107">
    <property type="term" value="P:oxaloacetate metabolic process"/>
    <property type="evidence" value="ECO:0007669"/>
    <property type="project" value="TreeGrafter"/>
</dbReference>
<feature type="domain" description="HpcH/HpaI aldolase/citrate lyase" evidence="6">
    <location>
        <begin position="10"/>
        <end position="213"/>
    </location>
</feature>
<dbReference type="Pfam" id="PF03328">
    <property type="entry name" value="HpcH_HpaI"/>
    <property type="match status" value="1"/>
</dbReference>
<dbReference type="InterPro" id="IPR040442">
    <property type="entry name" value="Pyrv_kinase-like_dom_sf"/>
</dbReference>
<comment type="caution">
    <text evidence="7">The sequence shown here is derived from an EMBL/GenBank/DDBJ whole genome shotgun (WGS) entry which is preliminary data.</text>
</comment>
<evidence type="ECO:0000313" key="8">
    <source>
        <dbReference type="Proteomes" id="UP000247892"/>
    </source>
</evidence>
<dbReference type="AlphaFoldDB" id="A0A318LGV5"/>
<feature type="binding site" evidence="5">
    <location>
        <position position="145"/>
    </location>
    <ligand>
        <name>Mg(2+)</name>
        <dbReference type="ChEBI" id="CHEBI:18420"/>
    </ligand>
</feature>
<evidence type="ECO:0000256" key="2">
    <source>
        <dbReference type="ARBA" id="ARBA00022723"/>
    </source>
</evidence>
<feature type="binding site" evidence="5">
    <location>
        <position position="119"/>
    </location>
    <ligand>
        <name>Mg(2+)</name>
        <dbReference type="ChEBI" id="CHEBI:18420"/>
    </ligand>
</feature>
<feature type="binding site" evidence="4">
    <location>
        <position position="119"/>
    </location>
    <ligand>
        <name>substrate</name>
    </ligand>
</feature>
<dbReference type="EMBL" id="MASU01000009">
    <property type="protein sequence ID" value="PXY28605.1"/>
    <property type="molecule type" value="Genomic_DNA"/>
</dbReference>
<dbReference type="SUPFAM" id="SSF51621">
    <property type="entry name" value="Phosphoenolpyruvate/pyruvate domain"/>
    <property type="match status" value="1"/>
</dbReference>
<evidence type="ECO:0000256" key="3">
    <source>
        <dbReference type="ARBA" id="ARBA00022842"/>
    </source>
</evidence>
<dbReference type="OrthoDB" id="5172636at2"/>